<dbReference type="Proteomes" id="UP000694843">
    <property type="component" value="Unplaced"/>
</dbReference>
<keyword evidence="6" id="KW-1185">Reference proteome</keyword>
<accession>A0A8B7NHG0</accession>
<evidence type="ECO:0000256" key="5">
    <source>
        <dbReference type="SAM" id="MobiDB-lite"/>
    </source>
</evidence>
<dbReference type="OrthoDB" id="308449at2759"/>
<comment type="function">
    <text evidence="3">Negatively regulates the PAK1 kinase. PAK1 is a member of the PAK kinase family, which has been shown to play a positive role in the regulation of signaling pathways involving MAPK8 and RELA. PAK1 exists as an inactive homodimer, which is activated by binding of small GTPases such as CDC42 to an N-terminal regulatory domain. PAK1IP1 also binds to the N-terminus of PAK1, and inhibits the specific activation of PAK1 by CDC42. May be involved in ribosomal large subunit assembly.</text>
</comment>
<feature type="region of interest" description="Disordered" evidence="5">
    <location>
        <begin position="382"/>
        <end position="407"/>
    </location>
</feature>
<feature type="region of interest" description="Disordered" evidence="5">
    <location>
        <begin position="421"/>
        <end position="446"/>
    </location>
</feature>
<gene>
    <name evidence="7" type="primary">LOC108669899</name>
</gene>
<evidence type="ECO:0000256" key="2">
    <source>
        <dbReference type="ARBA" id="ARBA00022737"/>
    </source>
</evidence>
<dbReference type="SUPFAM" id="SSF50978">
    <property type="entry name" value="WD40 repeat-like"/>
    <property type="match status" value="1"/>
</dbReference>
<evidence type="ECO:0000313" key="7">
    <source>
        <dbReference type="RefSeq" id="XP_018012821.1"/>
    </source>
</evidence>
<protein>
    <submittedName>
        <fullName evidence="7">P21-activated protein kinase-interacting protein 1-like</fullName>
    </submittedName>
</protein>
<dbReference type="PROSITE" id="PS50294">
    <property type="entry name" value="WD_REPEATS_REGION"/>
    <property type="match status" value="1"/>
</dbReference>
<evidence type="ECO:0000256" key="3">
    <source>
        <dbReference type="ARBA" id="ARBA00045213"/>
    </source>
</evidence>
<reference evidence="7" key="1">
    <citation type="submission" date="2025-08" db="UniProtKB">
        <authorList>
            <consortium name="RefSeq"/>
        </authorList>
    </citation>
    <scope>IDENTIFICATION</scope>
    <source>
        <tissue evidence="7">Whole organism</tissue>
    </source>
</reference>
<feature type="region of interest" description="Disordered" evidence="5">
    <location>
        <begin position="337"/>
        <end position="360"/>
    </location>
</feature>
<dbReference type="PROSITE" id="PS00678">
    <property type="entry name" value="WD_REPEATS_1"/>
    <property type="match status" value="1"/>
</dbReference>
<evidence type="ECO:0000256" key="4">
    <source>
        <dbReference type="PROSITE-ProRule" id="PRU00221"/>
    </source>
</evidence>
<sequence>MGDINNRLFGECFEIIVGTNEEYILAFNIKYAKDGHFTLNSAFASHSHCSGIRKLTICGPHIVSGGVDEMVHVFNLKKRNKIGVIGEHEGTITDLQQHKQKYVFSASEDGKICIFLEGKWECEKKLIGHKGTINSVAVHPTGRLAISVGQDRTLHTWDLIKGRKAYVSNLHEVGSIVKWSPSGEEYVVVVDSRVDLHAVQSAHTASYSHDFFVRINDIAFLQEKVLLVALENGRVAVHDLAAGATLQAWEAHSNRVRAMDLMPPAAPHTHPRYYLVTGSSDGWKDDLSEPAECVSAKDTQCRITCLVVYTDAHYKEAVKSRTLDQVNVKVNRMMLRGKRTKSKTKRVKRRADDDDDDDEIDETEFKEKVKVEYVPVPVPKKKKRVTIVEDEEEEDDEEDEEHIDSQVEVYTGYQALKMMGLAKEEKETEGTSVRKNRGKVPKRFTE</sequence>
<dbReference type="OMA" id="GYIKMWR"/>
<feature type="compositionally biased region" description="Basic residues" evidence="5">
    <location>
        <begin position="337"/>
        <end position="349"/>
    </location>
</feature>
<dbReference type="PANTHER" id="PTHR44675">
    <property type="entry name" value="PAK1 INTERACTING PROTEIN 1"/>
    <property type="match status" value="1"/>
</dbReference>
<dbReference type="InterPro" id="IPR036322">
    <property type="entry name" value="WD40_repeat_dom_sf"/>
</dbReference>
<dbReference type="PROSITE" id="PS00018">
    <property type="entry name" value="EF_HAND_1"/>
    <property type="match status" value="1"/>
</dbReference>
<dbReference type="InterPro" id="IPR001680">
    <property type="entry name" value="WD40_rpt"/>
</dbReference>
<dbReference type="PROSITE" id="PS50082">
    <property type="entry name" value="WD_REPEATS_2"/>
    <property type="match status" value="1"/>
</dbReference>
<dbReference type="InterPro" id="IPR019775">
    <property type="entry name" value="WD40_repeat_CS"/>
</dbReference>
<dbReference type="RefSeq" id="XP_018012821.1">
    <property type="nucleotide sequence ID" value="XM_018157332.2"/>
</dbReference>
<feature type="compositionally biased region" description="Acidic residues" evidence="5">
    <location>
        <begin position="388"/>
        <end position="402"/>
    </location>
</feature>
<keyword evidence="1 4" id="KW-0853">WD repeat</keyword>
<dbReference type="KEGG" id="hazt:108669899"/>
<name>A0A8B7NHG0_HYAAZ</name>
<dbReference type="Pfam" id="PF00400">
    <property type="entry name" value="WD40"/>
    <property type="match status" value="1"/>
</dbReference>
<feature type="compositionally biased region" description="Basic residues" evidence="5">
    <location>
        <begin position="434"/>
        <end position="446"/>
    </location>
</feature>
<proteinExistence type="predicted"/>
<dbReference type="Gene3D" id="2.130.10.10">
    <property type="entry name" value="YVTN repeat-like/Quinoprotein amine dehydrogenase"/>
    <property type="match status" value="2"/>
</dbReference>
<dbReference type="PANTHER" id="PTHR44675:SF1">
    <property type="entry name" value="P21-ACTIVATED PROTEIN KINASE-INTERACTING PROTEIN 1"/>
    <property type="match status" value="1"/>
</dbReference>
<dbReference type="InterPro" id="IPR015943">
    <property type="entry name" value="WD40/YVTN_repeat-like_dom_sf"/>
</dbReference>
<dbReference type="InterPro" id="IPR018247">
    <property type="entry name" value="EF_Hand_1_Ca_BS"/>
</dbReference>
<evidence type="ECO:0000313" key="6">
    <source>
        <dbReference type="Proteomes" id="UP000694843"/>
    </source>
</evidence>
<evidence type="ECO:0000256" key="1">
    <source>
        <dbReference type="ARBA" id="ARBA00022574"/>
    </source>
</evidence>
<feature type="repeat" description="WD" evidence="4">
    <location>
        <begin position="126"/>
        <end position="167"/>
    </location>
</feature>
<dbReference type="SMART" id="SM00320">
    <property type="entry name" value="WD40"/>
    <property type="match status" value="5"/>
</dbReference>
<keyword evidence="2" id="KW-0677">Repeat</keyword>
<dbReference type="GeneID" id="108669899"/>
<dbReference type="AlphaFoldDB" id="A0A8B7NHG0"/>
<dbReference type="InterPro" id="IPR051959">
    <property type="entry name" value="PAK1-Kinase_Regulator"/>
</dbReference>
<organism evidence="6 7">
    <name type="scientific">Hyalella azteca</name>
    <name type="common">Amphipod</name>
    <dbReference type="NCBI Taxonomy" id="294128"/>
    <lineage>
        <taxon>Eukaryota</taxon>
        <taxon>Metazoa</taxon>
        <taxon>Ecdysozoa</taxon>
        <taxon>Arthropoda</taxon>
        <taxon>Crustacea</taxon>
        <taxon>Multicrustacea</taxon>
        <taxon>Malacostraca</taxon>
        <taxon>Eumalacostraca</taxon>
        <taxon>Peracarida</taxon>
        <taxon>Amphipoda</taxon>
        <taxon>Senticaudata</taxon>
        <taxon>Talitrida</taxon>
        <taxon>Talitroidea</taxon>
        <taxon>Hyalellidae</taxon>
        <taxon>Hyalella</taxon>
    </lineage>
</organism>